<dbReference type="InterPro" id="IPR036737">
    <property type="entry name" value="OmpA-like_sf"/>
</dbReference>
<evidence type="ECO:0000259" key="6">
    <source>
        <dbReference type="PROSITE" id="PS51123"/>
    </source>
</evidence>
<name>A0ABT0RXN4_9SPHN</name>
<evidence type="ECO:0000256" key="3">
    <source>
        <dbReference type="ARBA" id="ARBA00023237"/>
    </source>
</evidence>
<dbReference type="PRINTS" id="PR01021">
    <property type="entry name" value="OMPADOMAIN"/>
</dbReference>
<feature type="chain" id="PRO_5045602109" evidence="5">
    <location>
        <begin position="19"/>
        <end position="135"/>
    </location>
</feature>
<sequence length="135" mass="14621">MRIAGAALMLFMTAGAVAQQAPGPVASTFMVFFDWGKGEIRSDDAATLDKVAEAYRANPALRLKLSGHTDRSGSVATNRRTGLSRAELVRSELEKRGISRNAITVASFGEEQPLVPTEDGVREVQNRRVVIEFGE</sequence>
<dbReference type="InterPro" id="IPR006664">
    <property type="entry name" value="OMP_bac"/>
</dbReference>
<comment type="caution">
    <text evidence="7">The sequence shown here is derived from an EMBL/GenBank/DDBJ whole genome shotgun (WGS) entry which is preliminary data.</text>
</comment>
<dbReference type="Pfam" id="PF00691">
    <property type="entry name" value="OmpA"/>
    <property type="match status" value="1"/>
</dbReference>
<proteinExistence type="predicted"/>
<dbReference type="SUPFAM" id="SSF103088">
    <property type="entry name" value="OmpA-like"/>
    <property type="match status" value="1"/>
</dbReference>
<dbReference type="RefSeq" id="WP_249905135.1">
    <property type="nucleotide sequence ID" value="NZ_JAMGBA010000003.1"/>
</dbReference>
<keyword evidence="5" id="KW-0732">Signal</keyword>
<feature type="signal peptide" evidence="5">
    <location>
        <begin position="1"/>
        <end position="18"/>
    </location>
</feature>
<dbReference type="Gene3D" id="3.30.1330.60">
    <property type="entry name" value="OmpA-like domain"/>
    <property type="match status" value="1"/>
</dbReference>
<dbReference type="Proteomes" id="UP001203410">
    <property type="component" value="Unassembled WGS sequence"/>
</dbReference>
<evidence type="ECO:0000256" key="1">
    <source>
        <dbReference type="ARBA" id="ARBA00004442"/>
    </source>
</evidence>
<evidence type="ECO:0000256" key="4">
    <source>
        <dbReference type="PROSITE-ProRule" id="PRU00473"/>
    </source>
</evidence>
<dbReference type="PANTHER" id="PTHR30329:SF21">
    <property type="entry name" value="LIPOPROTEIN YIAD-RELATED"/>
    <property type="match status" value="1"/>
</dbReference>
<reference evidence="7 8" key="1">
    <citation type="submission" date="2022-05" db="EMBL/GenBank/DDBJ databases">
        <authorList>
            <person name="Jo J.-H."/>
            <person name="Im W.-T."/>
        </authorList>
    </citation>
    <scope>NUCLEOTIDE SEQUENCE [LARGE SCALE GENOMIC DNA]</scope>
    <source>
        <strain evidence="7 8">NSE70-1</strain>
    </source>
</reference>
<keyword evidence="3" id="KW-0998">Cell outer membrane</keyword>
<dbReference type="InterPro" id="IPR006665">
    <property type="entry name" value="OmpA-like"/>
</dbReference>
<evidence type="ECO:0000313" key="7">
    <source>
        <dbReference type="EMBL" id="MCL6699593.1"/>
    </source>
</evidence>
<evidence type="ECO:0000256" key="5">
    <source>
        <dbReference type="SAM" id="SignalP"/>
    </source>
</evidence>
<evidence type="ECO:0000256" key="2">
    <source>
        <dbReference type="ARBA" id="ARBA00023136"/>
    </source>
</evidence>
<dbReference type="InterPro" id="IPR050330">
    <property type="entry name" value="Bact_OuterMem_StrucFunc"/>
</dbReference>
<dbReference type="CDD" id="cd07185">
    <property type="entry name" value="OmpA_C-like"/>
    <property type="match status" value="1"/>
</dbReference>
<organism evidence="7 8">
    <name type="scientific">Sphingomonas caseinilyticus</name>
    <dbReference type="NCBI Taxonomy" id="2908205"/>
    <lineage>
        <taxon>Bacteria</taxon>
        <taxon>Pseudomonadati</taxon>
        <taxon>Pseudomonadota</taxon>
        <taxon>Alphaproteobacteria</taxon>
        <taxon>Sphingomonadales</taxon>
        <taxon>Sphingomonadaceae</taxon>
        <taxon>Sphingomonas</taxon>
    </lineage>
</organism>
<keyword evidence="8" id="KW-1185">Reference proteome</keyword>
<dbReference type="PROSITE" id="PS51123">
    <property type="entry name" value="OMPA_2"/>
    <property type="match status" value="1"/>
</dbReference>
<dbReference type="EMBL" id="JAMGBA010000003">
    <property type="protein sequence ID" value="MCL6699593.1"/>
    <property type="molecule type" value="Genomic_DNA"/>
</dbReference>
<accession>A0ABT0RXN4</accession>
<protein>
    <submittedName>
        <fullName evidence="7">OmpA family protein</fullName>
    </submittedName>
</protein>
<comment type="subcellular location">
    <subcellularLocation>
        <location evidence="1">Cell outer membrane</location>
    </subcellularLocation>
</comment>
<keyword evidence="2 4" id="KW-0472">Membrane</keyword>
<feature type="domain" description="OmpA-like" evidence="6">
    <location>
        <begin position="20"/>
        <end position="135"/>
    </location>
</feature>
<gene>
    <name evidence="7" type="ORF">LZ496_12465</name>
</gene>
<evidence type="ECO:0000313" key="8">
    <source>
        <dbReference type="Proteomes" id="UP001203410"/>
    </source>
</evidence>
<dbReference type="PANTHER" id="PTHR30329">
    <property type="entry name" value="STATOR ELEMENT OF FLAGELLAR MOTOR COMPLEX"/>
    <property type="match status" value="1"/>
</dbReference>